<dbReference type="SMART" id="SM00213">
    <property type="entry name" value="UBQ"/>
    <property type="match status" value="1"/>
</dbReference>
<dbReference type="InterPro" id="IPR029071">
    <property type="entry name" value="Ubiquitin-like_domsf"/>
</dbReference>
<proteinExistence type="predicted"/>
<dbReference type="InterPro" id="IPR000626">
    <property type="entry name" value="Ubiquitin-like_dom"/>
</dbReference>
<name>A0AAW1VD19_9CUCU</name>
<evidence type="ECO:0000313" key="2">
    <source>
        <dbReference type="EMBL" id="KAK9890206.1"/>
    </source>
</evidence>
<organism evidence="2 3">
    <name type="scientific">Henosepilachna vigintioctopunctata</name>
    <dbReference type="NCBI Taxonomy" id="420089"/>
    <lineage>
        <taxon>Eukaryota</taxon>
        <taxon>Metazoa</taxon>
        <taxon>Ecdysozoa</taxon>
        <taxon>Arthropoda</taxon>
        <taxon>Hexapoda</taxon>
        <taxon>Insecta</taxon>
        <taxon>Pterygota</taxon>
        <taxon>Neoptera</taxon>
        <taxon>Endopterygota</taxon>
        <taxon>Coleoptera</taxon>
        <taxon>Polyphaga</taxon>
        <taxon>Cucujiformia</taxon>
        <taxon>Coccinelloidea</taxon>
        <taxon>Coccinellidae</taxon>
        <taxon>Epilachninae</taxon>
        <taxon>Epilachnini</taxon>
        <taxon>Henosepilachna</taxon>
    </lineage>
</organism>
<dbReference type="PROSITE" id="PS50053">
    <property type="entry name" value="UBIQUITIN_2"/>
    <property type="match status" value="1"/>
</dbReference>
<dbReference type="AlphaFoldDB" id="A0AAW1VD19"/>
<reference evidence="2 3" key="1">
    <citation type="submission" date="2023-03" db="EMBL/GenBank/DDBJ databases">
        <title>Genome insight into feeding habits of ladybird beetles.</title>
        <authorList>
            <person name="Li H.-S."/>
            <person name="Huang Y.-H."/>
            <person name="Pang H."/>
        </authorList>
    </citation>
    <scope>NUCLEOTIDE SEQUENCE [LARGE SCALE GENOMIC DNA]</scope>
    <source>
        <strain evidence="2">SYSU_2023b</strain>
        <tissue evidence="2">Whole body</tissue>
    </source>
</reference>
<sequence>MMFVCAWLDKFQRIKINNVKPNEKVADLKNHVLTVIDKNLQNIVFIYRGSILSDDNKCLTDYEVTENSVIHVMELTSSDSFSNSPECTAKDFQDTVSSFRALTKNAGFRSNVQALELCKIDQNIIL</sequence>
<protein>
    <recommendedName>
        <fullName evidence="1">Ubiquitin-like domain-containing protein</fullName>
    </recommendedName>
</protein>
<comment type="caution">
    <text evidence="2">The sequence shown here is derived from an EMBL/GenBank/DDBJ whole genome shotgun (WGS) entry which is preliminary data.</text>
</comment>
<accession>A0AAW1VD19</accession>
<dbReference type="EMBL" id="JARQZJ010000125">
    <property type="protein sequence ID" value="KAK9890206.1"/>
    <property type="molecule type" value="Genomic_DNA"/>
</dbReference>
<feature type="domain" description="Ubiquitin-like" evidence="1">
    <location>
        <begin position="18"/>
        <end position="73"/>
    </location>
</feature>
<dbReference type="Proteomes" id="UP001431783">
    <property type="component" value="Unassembled WGS sequence"/>
</dbReference>
<dbReference type="SUPFAM" id="SSF54236">
    <property type="entry name" value="Ubiquitin-like"/>
    <property type="match status" value="1"/>
</dbReference>
<dbReference type="Gene3D" id="3.10.20.90">
    <property type="entry name" value="Phosphatidylinositol 3-kinase Catalytic Subunit, Chain A, domain 1"/>
    <property type="match status" value="1"/>
</dbReference>
<evidence type="ECO:0000259" key="1">
    <source>
        <dbReference type="PROSITE" id="PS50053"/>
    </source>
</evidence>
<dbReference type="Pfam" id="PF00240">
    <property type="entry name" value="ubiquitin"/>
    <property type="match status" value="1"/>
</dbReference>
<keyword evidence="3" id="KW-1185">Reference proteome</keyword>
<gene>
    <name evidence="2" type="ORF">WA026_010316</name>
</gene>
<evidence type="ECO:0000313" key="3">
    <source>
        <dbReference type="Proteomes" id="UP001431783"/>
    </source>
</evidence>